<dbReference type="CDD" id="cd13919">
    <property type="entry name" value="CuRO_HCO_II_like_5"/>
    <property type="match status" value="1"/>
</dbReference>
<dbReference type="PROSITE" id="PS50857">
    <property type="entry name" value="COX2_CUA"/>
    <property type="match status" value="1"/>
</dbReference>
<keyword evidence="8" id="KW-1278">Translocase</keyword>
<feature type="transmembrane region" description="Helical" evidence="19">
    <location>
        <begin position="99"/>
        <end position="119"/>
    </location>
</feature>
<dbReference type="Pfam" id="PF00034">
    <property type="entry name" value="Cytochrom_C"/>
    <property type="match status" value="1"/>
</dbReference>
<comment type="subcellular location">
    <subcellularLocation>
        <location evidence="17">Cell membrane</location>
        <topology evidence="17">Multi-pass membrane protein</topology>
    </subcellularLocation>
    <subcellularLocation>
        <location evidence="1">Membrane</location>
        <topology evidence="1">Multi-pass membrane protein</topology>
    </subcellularLocation>
</comment>
<keyword evidence="23" id="KW-0560">Oxidoreductase</keyword>
<dbReference type="GO" id="GO:0020037">
    <property type="term" value="F:heme binding"/>
    <property type="evidence" value="ECO:0007669"/>
    <property type="project" value="InterPro"/>
</dbReference>
<evidence type="ECO:0000256" key="15">
    <source>
        <dbReference type="ARBA" id="ARBA00047816"/>
    </source>
</evidence>
<dbReference type="NCBIfam" id="TIGR02866">
    <property type="entry name" value="CoxB"/>
    <property type="match status" value="1"/>
</dbReference>
<dbReference type="SUPFAM" id="SSF49503">
    <property type="entry name" value="Cupredoxins"/>
    <property type="match status" value="1"/>
</dbReference>
<dbReference type="GO" id="GO:0016491">
    <property type="term" value="F:oxidoreductase activity"/>
    <property type="evidence" value="ECO:0007669"/>
    <property type="project" value="UniProtKB-KW"/>
</dbReference>
<name>A0A6J4SDV6_9ACTN</name>
<proteinExistence type="inferred from homology"/>
<comment type="function">
    <text evidence="14 18">Subunits I and II form the functional core of the enzyme complex. Electrons originating in cytochrome c are transferred via heme a and Cu(A) to the binuclear center formed by heme a3 and Cu(B).</text>
</comment>
<evidence type="ECO:0000256" key="19">
    <source>
        <dbReference type="SAM" id="Phobius"/>
    </source>
</evidence>
<dbReference type="PANTHER" id="PTHR22888">
    <property type="entry name" value="CYTOCHROME C OXIDASE, SUBUNIT II"/>
    <property type="match status" value="1"/>
</dbReference>
<dbReference type="EC" id="7.1.1.9" evidence="18"/>
<dbReference type="Gene3D" id="2.60.40.420">
    <property type="entry name" value="Cupredoxins - blue copper proteins"/>
    <property type="match status" value="1"/>
</dbReference>
<feature type="transmembrane region" description="Helical" evidence="19">
    <location>
        <begin position="55"/>
        <end position="78"/>
    </location>
</feature>
<evidence type="ECO:0000256" key="5">
    <source>
        <dbReference type="ARBA" id="ARBA00022660"/>
    </source>
</evidence>
<evidence type="ECO:0000259" key="20">
    <source>
        <dbReference type="PROSITE" id="PS50857"/>
    </source>
</evidence>
<evidence type="ECO:0000256" key="11">
    <source>
        <dbReference type="ARBA" id="ARBA00023004"/>
    </source>
</evidence>
<dbReference type="Pfam" id="PF00116">
    <property type="entry name" value="COX2"/>
    <property type="match status" value="1"/>
</dbReference>
<reference evidence="23" key="1">
    <citation type="submission" date="2020-02" db="EMBL/GenBank/DDBJ databases">
        <authorList>
            <person name="Meier V. D."/>
        </authorList>
    </citation>
    <scope>NUCLEOTIDE SEQUENCE</scope>
    <source>
        <strain evidence="23">AVDCRST_MAG13</strain>
    </source>
</reference>
<dbReference type="InterPro" id="IPR009056">
    <property type="entry name" value="Cyt_c-like_dom"/>
</dbReference>
<dbReference type="InterPro" id="IPR014222">
    <property type="entry name" value="Cyt_c_oxidase_su2"/>
</dbReference>
<dbReference type="InterPro" id="IPR036909">
    <property type="entry name" value="Cyt_c-like_dom_sf"/>
</dbReference>
<dbReference type="GO" id="GO:0004129">
    <property type="term" value="F:cytochrome-c oxidase activity"/>
    <property type="evidence" value="ECO:0007669"/>
    <property type="project" value="UniProtKB-EC"/>
</dbReference>
<keyword evidence="5 17" id="KW-0679">Respiratory chain</keyword>
<evidence type="ECO:0000259" key="21">
    <source>
        <dbReference type="PROSITE" id="PS50999"/>
    </source>
</evidence>
<evidence type="ECO:0000256" key="13">
    <source>
        <dbReference type="ARBA" id="ARBA00023136"/>
    </source>
</evidence>
<dbReference type="GO" id="GO:0042773">
    <property type="term" value="P:ATP synthesis coupled electron transport"/>
    <property type="evidence" value="ECO:0007669"/>
    <property type="project" value="TreeGrafter"/>
</dbReference>
<evidence type="ECO:0000256" key="1">
    <source>
        <dbReference type="ARBA" id="ARBA00004141"/>
    </source>
</evidence>
<comment type="cofactor">
    <cofactor evidence="18">
        <name>Cu cation</name>
        <dbReference type="ChEBI" id="CHEBI:23378"/>
    </cofactor>
    <text evidence="18">Binds a copper A center.</text>
</comment>
<dbReference type="Pfam" id="PF02790">
    <property type="entry name" value="COX2_TM"/>
    <property type="match status" value="1"/>
</dbReference>
<dbReference type="InterPro" id="IPR008972">
    <property type="entry name" value="Cupredoxin"/>
</dbReference>
<evidence type="ECO:0000256" key="9">
    <source>
        <dbReference type="ARBA" id="ARBA00022982"/>
    </source>
</evidence>
<dbReference type="InterPro" id="IPR045187">
    <property type="entry name" value="CcO_II"/>
</dbReference>
<dbReference type="InterPro" id="IPR001505">
    <property type="entry name" value="Copper_CuA"/>
</dbReference>
<evidence type="ECO:0000256" key="14">
    <source>
        <dbReference type="ARBA" id="ARBA00024688"/>
    </source>
</evidence>
<dbReference type="SUPFAM" id="SSF46626">
    <property type="entry name" value="Cytochrome c"/>
    <property type="match status" value="1"/>
</dbReference>
<keyword evidence="13 19" id="KW-0472">Membrane</keyword>
<evidence type="ECO:0000256" key="2">
    <source>
        <dbReference type="ARBA" id="ARBA00007866"/>
    </source>
</evidence>
<keyword evidence="12 18" id="KW-0186">Copper</keyword>
<keyword evidence="10 19" id="KW-1133">Transmembrane helix</keyword>
<dbReference type="InterPro" id="IPR002429">
    <property type="entry name" value="CcO_II-like_C"/>
</dbReference>
<feature type="domain" description="Cytochrome oxidase subunit II copper A binding" evidence="20">
    <location>
        <begin position="133"/>
        <end position="247"/>
    </location>
</feature>
<evidence type="ECO:0000313" key="23">
    <source>
        <dbReference type="EMBL" id="CAA9496206.1"/>
    </source>
</evidence>
<dbReference type="InterPro" id="IPR036257">
    <property type="entry name" value="Cyt_c_oxidase_su2_TM_sf"/>
</dbReference>
<dbReference type="InterPro" id="IPR011759">
    <property type="entry name" value="Cyt_c_oxidase_su2_TM_dom"/>
</dbReference>
<dbReference type="PROSITE" id="PS51007">
    <property type="entry name" value="CYTC"/>
    <property type="match status" value="1"/>
</dbReference>
<comment type="catalytic activity">
    <reaction evidence="15 18">
        <text>4 Fe(II)-[cytochrome c] + O2 + 8 H(+)(in) = 4 Fe(III)-[cytochrome c] + 2 H2O + 4 H(+)(out)</text>
        <dbReference type="Rhea" id="RHEA:11436"/>
        <dbReference type="Rhea" id="RHEA-COMP:10350"/>
        <dbReference type="Rhea" id="RHEA-COMP:14399"/>
        <dbReference type="ChEBI" id="CHEBI:15377"/>
        <dbReference type="ChEBI" id="CHEBI:15378"/>
        <dbReference type="ChEBI" id="CHEBI:15379"/>
        <dbReference type="ChEBI" id="CHEBI:29033"/>
        <dbReference type="ChEBI" id="CHEBI:29034"/>
        <dbReference type="EC" id="7.1.1.9"/>
    </reaction>
</comment>
<evidence type="ECO:0000256" key="10">
    <source>
        <dbReference type="ARBA" id="ARBA00022989"/>
    </source>
</evidence>
<dbReference type="SUPFAM" id="SSF81464">
    <property type="entry name" value="Cytochrome c oxidase subunit II-like, transmembrane region"/>
    <property type="match status" value="1"/>
</dbReference>
<keyword evidence="6 17" id="KW-0812">Transmembrane</keyword>
<evidence type="ECO:0000256" key="12">
    <source>
        <dbReference type="ARBA" id="ARBA00023008"/>
    </source>
</evidence>
<evidence type="ECO:0000256" key="6">
    <source>
        <dbReference type="ARBA" id="ARBA00022692"/>
    </source>
</evidence>
<evidence type="ECO:0000256" key="4">
    <source>
        <dbReference type="ARBA" id="ARBA00022617"/>
    </source>
</evidence>
<evidence type="ECO:0000256" key="8">
    <source>
        <dbReference type="ARBA" id="ARBA00022967"/>
    </source>
</evidence>
<dbReference type="PROSITE" id="PS50999">
    <property type="entry name" value="COX2_TM"/>
    <property type="match status" value="1"/>
</dbReference>
<protein>
    <recommendedName>
        <fullName evidence="18">Cytochrome c oxidase subunit 2</fullName>
        <ecNumber evidence="18">7.1.1.9</ecNumber>
    </recommendedName>
</protein>
<keyword evidence="3 17" id="KW-0813">Transport</keyword>
<feature type="transmembrane region" description="Helical" evidence="19">
    <location>
        <begin position="14"/>
        <end position="35"/>
    </location>
</feature>
<evidence type="ECO:0000256" key="3">
    <source>
        <dbReference type="ARBA" id="ARBA00022448"/>
    </source>
</evidence>
<feature type="domain" description="Cytochrome c" evidence="22">
    <location>
        <begin position="269"/>
        <end position="363"/>
    </location>
</feature>
<evidence type="ECO:0000256" key="17">
    <source>
        <dbReference type="RuleBase" id="RU000456"/>
    </source>
</evidence>
<gene>
    <name evidence="23" type="ORF">AVDCRST_MAG13-1996</name>
</gene>
<keyword evidence="11 16" id="KW-0408">Iron</keyword>
<dbReference type="GO" id="GO:0005886">
    <property type="term" value="C:plasma membrane"/>
    <property type="evidence" value="ECO:0007669"/>
    <property type="project" value="UniProtKB-SubCell"/>
</dbReference>
<organism evidence="23">
    <name type="scientific">uncultured Solirubrobacteraceae bacterium</name>
    <dbReference type="NCBI Taxonomy" id="1162706"/>
    <lineage>
        <taxon>Bacteria</taxon>
        <taxon>Bacillati</taxon>
        <taxon>Actinomycetota</taxon>
        <taxon>Thermoleophilia</taxon>
        <taxon>Solirubrobacterales</taxon>
        <taxon>Solirubrobacteraceae</taxon>
        <taxon>environmental samples</taxon>
    </lineage>
</organism>
<evidence type="ECO:0000256" key="18">
    <source>
        <dbReference type="RuleBase" id="RU004024"/>
    </source>
</evidence>
<dbReference type="PRINTS" id="PR01166">
    <property type="entry name" value="CYCOXIDASEII"/>
</dbReference>
<keyword evidence="9 17" id="KW-0249">Electron transport</keyword>
<evidence type="ECO:0000259" key="22">
    <source>
        <dbReference type="PROSITE" id="PS51007"/>
    </source>
</evidence>
<evidence type="ECO:0000256" key="7">
    <source>
        <dbReference type="ARBA" id="ARBA00022723"/>
    </source>
</evidence>
<dbReference type="EMBL" id="CADCVO010000317">
    <property type="protein sequence ID" value="CAA9496206.1"/>
    <property type="molecule type" value="Genomic_DNA"/>
</dbReference>
<dbReference type="PROSITE" id="PS00078">
    <property type="entry name" value="COX2"/>
    <property type="match status" value="1"/>
</dbReference>
<sequence length="364" mass="39357">MEELRRSRTSRRTIVEMVGVGAIASVLGIVAGLAIDWFPTAASTQAGPIDTLWDVLVICSVPIFVGVVIVILYAVRLFRQRPGEEGLDGPPVHGNTKLEVLWTALPAVLLVALCTYAYVVLRDIEEAPAAGGPPEMRVEVFGEQFAWTFRYRTAGNEEVNTTRLWVPQNRSVLFVMRSKDVIHDLWIPQWRMKEDVVPGITTEYRVTPTRVGEYPIVCAELCGLGHAYMRQTAKVVPQAEFDSWLAERAAPAEGAGQAAEAVGGEGQSAAALDGKTLFTQGSQDGATACGACHQLADAGTPAGVGPDMAALAGQSPEEIRRDIVDPGAEVDPQYPDNVMPRNYGDVLKPEELDALVEYLVEATK</sequence>
<dbReference type="PANTHER" id="PTHR22888:SF9">
    <property type="entry name" value="CYTOCHROME C OXIDASE SUBUNIT 2"/>
    <property type="match status" value="1"/>
</dbReference>
<keyword evidence="4 16" id="KW-0349">Heme</keyword>
<keyword evidence="7 16" id="KW-0479">Metal-binding</keyword>
<feature type="domain" description="Cytochrome oxidase subunit II transmembrane region profile" evidence="21">
    <location>
        <begin position="29"/>
        <end position="128"/>
    </location>
</feature>
<evidence type="ECO:0000256" key="16">
    <source>
        <dbReference type="PROSITE-ProRule" id="PRU00433"/>
    </source>
</evidence>
<dbReference type="GO" id="GO:0005507">
    <property type="term" value="F:copper ion binding"/>
    <property type="evidence" value="ECO:0007669"/>
    <property type="project" value="InterPro"/>
</dbReference>
<comment type="similarity">
    <text evidence="2 17">Belongs to the cytochrome c oxidase subunit 2 family.</text>
</comment>
<dbReference type="Gene3D" id="1.10.287.90">
    <property type="match status" value="1"/>
</dbReference>
<dbReference type="AlphaFoldDB" id="A0A6J4SDV6"/>
<accession>A0A6J4SDV6</accession>